<protein>
    <submittedName>
        <fullName evidence="1">Uncharacterized protein</fullName>
    </submittedName>
</protein>
<keyword evidence="2" id="KW-1185">Reference proteome</keyword>
<comment type="caution">
    <text evidence="1">The sequence shown here is derived from an EMBL/GenBank/DDBJ whole genome shotgun (WGS) entry which is preliminary data.</text>
</comment>
<reference evidence="2" key="1">
    <citation type="journal article" date="2018" name="BMC Genomics">
        <title>Genomic insights into host adaptation between the wheat stripe rust pathogen (Puccinia striiformis f. sp. tritici) and the barley stripe rust pathogen (Puccinia striiformis f. sp. hordei).</title>
        <authorList>
            <person name="Xia C."/>
            <person name="Wang M."/>
            <person name="Yin C."/>
            <person name="Cornejo O.E."/>
            <person name="Hulbert S.H."/>
            <person name="Chen X."/>
        </authorList>
    </citation>
    <scope>NUCLEOTIDE SEQUENCE [LARGE SCALE GENOMIC DNA]</scope>
    <source>
        <strain evidence="2">93-210</strain>
    </source>
</reference>
<dbReference type="EMBL" id="CM045876">
    <property type="protein sequence ID" value="KAI7942362.1"/>
    <property type="molecule type" value="Genomic_DNA"/>
</dbReference>
<gene>
    <name evidence="1" type="ORF">MJO28_012389</name>
</gene>
<reference evidence="1 2" key="3">
    <citation type="journal article" date="2022" name="Microbiol. Spectr.">
        <title>Folding features and dynamics of 3D genome architecture in plant fungal pathogens.</title>
        <authorList>
            <person name="Xia C."/>
        </authorList>
    </citation>
    <scope>NUCLEOTIDE SEQUENCE [LARGE SCALE GENOMIC DNA]</scope>
    <source>
        <strain evidence="1 2">93-210</strain>
    </source>
</reference>
<name>A0ACC0E021_9BASI</name>
<sequence length="241" mass="26541">MFASRYSILASLAILAVMGSVCGTPYPTDVGSTPEGQLLEKRDVDEIVDKVHHLNGFVKRQTGNPPRDQRGAAKDPSSAAITLKTLIEVEDGKIKELAELSLQTGSLEKGLVPKIVTQLLNIERQVDASRATIRAAFPNNPKVTAAVSKVQKNGPPFLSVIFSNFRKKKITVLYGLCYFSLSGFYFPKHRVAIQQLSFATDPARLKIQLKALTDLRVDLLKGQRRLHIFQSRPDLPPSSTC</sequence>
<reference evidence="2" key="2">
    <citation type="journal article" date="2018" name="Mol. Plant Microbe Interact.">
        <title>Genome sequence resources for the wheat stripe rust pathogen (Puccinia striiformis f. sp. tritici) and the barley stripe rust pathogen (Puccinia striiformis f. sp. hordei).</title>
        <authorList>
            <person name="Xia C."/>
            <person name="Wang M."/>
            <person name="Yin C."/>
            <person name="Cornejo O.E."/>
            <person name="Hulbert S.H."/>
            <person name="Chen X."/>
        </authorList>
    </citation>
    <scope>NUCLEOTIDE SEQUENCE [LARGE SCALE GENOMIC DNA]</scope>
    <source>
        <strain evidence="2">93-210</strain>
    </source>
</reference>
<accession>A0ACC0E021</accession>
<organism evidence="1 2">
    <name type="scientific">Puccinia striiformis f. sp. tritici</name>
    <dbReference type="NCBI Taxonomy" id="168172"/>
    <lineage>
        <taxon>Eukaryota</taxon>
        <taxon>Fungi</taxon>
        <taxon>Dikarya</taxon>
        <taxon>Basidiomycota</taxon>
        <taxon>Pucciniomycotina</taxon>
        <taxon>Pucciniomycetes</taxon>
        <taxon>Pucciniales</taxon>
        <taxon>Pucciniaceae</taxon>
        <taxon>Puccinia</taxon>
    </lineage>
</organism>
<evidence type="ECO:0000313" key="1">
    <source>
        <dbReference type="EMBL" id="KAI7942362.1"/>
    </source>
</evidence>
<evidence type="ECO:0000313" key="2">
    <source>
        <dbReference type="Proteomes" id="UP001060170"/>
    </source>
</evidence>
<proteinExistence type="predicted"/>
<dbReference type="Proteomes" id="UP001060170">
    <property type="component" value="Chromosome 12"/>
</dbReference>